<evidence type="ECO:0000313" key="3">
    <source>
        <dbReference type="EMBL" id="QDU94873.1"/>
    </source>
</evidence>
<keyword evidence="4" id="KW-1185">Reference proteome</keyword>
<evidence type="ECO:0000259" key="2">
    <source>
        <dbReference type="Pfam" id="PF13360"/>
    </source>
</evidence>
<dbReference type="Pfam" id="PF13360">
    <property type="entry name" value="PQQ_2"/>
    <property type="match status" value="2"/>
</dbReference>
<evidence type="ECO:0000313" key="4">
    <source>
        <dbReference type="Proteomes" id="UP000317648"/>
    </source>
</evidence>
<dbReference type="Proteomes" id="UP000317648">
    <property type="component" value="Chromosome"/>
</dbReference>
<evidence type="ECO:0000256" key="1">
    <source>
        <dbReference type="SAM" id="SignalP"/>
    </source>
</evidence>
<keyword evidence="1" id="KW-0732">Signal</keyword>
<dbReference type="EMBL" id="CP036433">
    <property type="protein sequence ID" value="QDU94873.1"/>
    <property type="molecule type" value="Genomic_DNA"/>
</dbReference>
<dbReference type="SMART" id="SM00564">
    <property type="entry name" value="PQQ"/>
    <property type="match status" value="5"/>
</dbReference>
<dbReference type="KEGG" id="lcre:Pla8534_26810"/>
<protein>
    <submittedName>
        <fullName evidence="3">Outer membrane biogenesis protein BamB</fullName>
    </submittedName>
</protein>
<organism evidence="3 4">
    <name type="scientific">Lignipirellula cremea</name>
    <dbReference type="NCBI Taxonomy" id="2528010"/>
    <lineage>
        <taxon>Bacteria</taxon>
        <taxon>Pseudomonadati</taxon>
        <taxon>Planctomycetota</taxon>
        <taxon>Planctomycetia</taxon>
        <taxon>Pirellulales</taxon>
        <taxon>Pirellulaceae</taxon>
        <taxon>Lignipirellula</taxon>
    </lineage>
</organism>
<feature type="domain" description="Pyrrolo-quinoline quinone repeat" evidence="2">
    <location>
        <begin position="306"/>
        <end position="415"/>
    </location>
</feature>
<feature type="domain" description="Pyrrolo-quinoline quinone repeat" evidence="2">
    <location>
        <begin position="89"/>
        <end position="290"/>
    </location>
</feature>
<dbReference type="OrthoDB" id="244732at2"/>
<dbReference type="AlphaFoldDB" id="A0A518DSQ8"/>
<dbReference type="Gene3D" id="2.130.10.10">
    <property type="entry name" value="YVTN repeat-like/Quinoprotein amine dehydrogenase"/>
    <property type="match status" value="2"/>
</dbReference>
<reference evidence="3 4" key="1">
    <citation type="submission" date="2019-02" db="EMBL/GenBank/DDBJ databases">
        <title>Deep-cultivation of Planctomycetes and their phenomic and genomic characterization uncovers novel biology.</title>
        <authorList>
            <person name="Wiegand S."/>
            <person name="Jogler M."/>
            <person name="Boedeker C."/>
            <person name="Pinto D."/>
            <person name="Vollmers J."/>
            <person name="Rivas-Marin E."/>
            <person name="Kohn T."/>
            <person name="Peeters S.H."/>
            <person name="Heuer A."/>
            <person name="Rast P."/>
            <person name="Oberbeckmann S."/>
            <person name="Bunk B."/>
            <person name="Jeske O."/>
            <person name="Meyerdierks A."/>
            <person name="Storesund J.E."/>
            <person name="Kallscheuer N."/>
            <person name="Luecker S."/>
            <person name="Lage O.M."/>
            <person name="Pohl T."/>
            <person name="Merkel B.J."/>
            <person name="Hornburger P."/>
            <person name="Mueller R.-W."/>
            <person name="Bruemmer F."/>
            <person name="Labrenz M."/>
            <person name="Spormann A.M."/>
            <person name="Op den Camp H."/>
            <person name="Overmann J."/>
            <person name="Amann R."/>
            <person name="Jetten M.S.M."/>
            <person name="Mascher T."/>
            <person name="Medema M.H."/>
            <person name="Devos D.P."/>
            <person name="Kaster A.-K."/>
            <person name="Ovreas L."/>
            <person name="Rohde M."/>
            <person name="Galperin M.Y."/>
            <person name="Jogler C."/>
        </authorList>
    </citation>
    <scope>NUCLEOTIDE SEQUENCE [LARGE SCALE GENOMIC DNA]</scope>
    <source>
        <strain evidence="3 4">Pla85_3_4</strain>
    </source>
</reference>
<proteinExistence type="predicted"/>
<name>A0A518DSQ8_9BACT</name>
<feature type="signal peptide" evidence="1">
    <location>
        <begin position="1"/>
        <end position="23"/>
    </location>
</feature>
<accession>A0A518DSQ8</accession>
<dbReference type="InterPro" id="IPR002372">
    <property type="entry name" value="PQQ_rpt_dom"/>
</dbReference>
<gene>
    <name evidence="3" type="ORF">Pla8534_26810</name>
</gene>
<dbReference type="InterPro" id="IPR015943">
    <property type="entry name" value="WD40/YVTN_repeat-like_dom_sf"/>
</dbReference>
<dbReference type="InterPro" id="IPR011047">
    <property type="entry name" value="Quinoprotein_ADH-like_sf"/>
</dbReference>
<sequence length="433" mass="47668" precursor="true">MKWNMLLTLATVAVFGAVDVVQAENWGQWRGPRFDGSSTEKNLPTEFGVDQNVAWKFPLPGPSAGTPVVWDDRVFVSSADLENETLKAYCLDRKSGQLLWERTIGQGIAHDTRSNYAAPSPATDGETVIFFYGNGQMLAFDFDGKELWSKNVGPFAFQWTFSTSPVLYDGKLYLQVLQRDTPVNGRGGKENPSYLLALEPKTGDELWRVLRPSKAQAESLEAFNTPMPYEYNGRKQILIAGGDALTGHNPETGEELWRWGTWNPQRIGHWRLVPSPIAGDGVVLACAPKKEPIFALPVDKSGLLNDDAILWDSEGERPISSDVPTPAFYDGDFFVLSDVSKSLSRVEARTGKVKWTVDTPGRAKYEASPLAGDGKIYALNFDGEAAVFDAGTGKLLQVNALDKPTQGSVRSSIIASQEQLFIRTTTMLYCIGK</sequence>
<dbReference type="PANTHER" id="PTHR34512">
    <property type="entry name" value="CELL SURFACE PROTEIN"/>
    <property type="match status" value="1"/>
</dbReference>
<dbReference type="PANTHER" id="PTHR34512:SF30">
    <property type="entry name" value="OUTER MEMBRANE PROTEIN ASSEMBLY FACTOR BAMB"/>
    <property type="match status" value="1"/>
</dbReference>
<dbReference type="InterPro" id="IPR018391">
    <property type="entry name" value="PQQ_b-propeller_rpt"/>
</dbReference>
<dbReference type="SUPFAM" id="SSF50998">
    <property type="entry name" value="Quinoprotein alcohol dehydrogenase-like"/>
    <property type="match status" value="2"/>
</dbReference>
<feature type="chain" id="PRO_5021784677" evidence="1">
    <location>
        <begin position="24"/>
        <end position="433"/>
    </location>
</feature>